<comment type="similarity">
    <text evidence="2">Belongs to the TspO/BZRP family.</text>
</comment>
<feature type="transmembrane region" description="Helical" evidence="6">
    <location>
        <begin position="116"/>
        <end position="136"/>
    </location>
</feature>
<dbReference type="InterPro" id="IPR004307">
    <property type="entry name" value="TspO_MBR"/>
</dbReference>
<feature type="transmembrane region" description="Helical" evidence="6">
    <location>
        <begin position="89"/>
        <end position="110"/>
    </location>
</feature>
<dbReference type="PIRSF" id="PIRSF005859">
    <property type="entry name" value="PBR"/>
    <property type="match status" value="1"/>
</dbReference>
<proteinExistence type="inferred from homology"/>
<evidence type="ECO:0000256" key="5">
    <source>
        <dbReference type="ARBA" id="ARBA00023136"/>
    </source>
</evidence>
<dbReference type="CDD" id="cd15904">
    <property type="entry name" value="TSPO_MBR"/>
    <property type="match status" value="1"/>
</dbReference>
<dbReference type="EMBL" id="JABBGM010000001">
    <property type="protein sequence ID" value="NML92111.1"/>
    <property type="molecule type" value="Genomic_DNA"/>
</dbReference>
<keyword evidence="8" id="KW-1185">Reference proteome</keyword>
<evidence type="ECO:0000256" key="4">
    <source>
        <dbReference type="ARBA" id="ARBA00022989"/>
    </source>
</evidence>
<dbReference type="Gene3D" id="1.20.1260.100">
    <property type="entry name" value="TspO/MBR protein"/>
    <property type="match status" value="1"/>
</dbReference>
<comment type="subcellular location">
    <subcellularLocation>
        <location evidence="1">Membrane</location>
        <topology evidence="1">Multi-pass membrane protein</topology>
    </subcellularLocation>
</comment>
<dbReference type="AlphaFoldDB" id="A0A7Y0BKF2"/>
<reference evidence="7 8" key="1">
    <citation type="submission" date="2020-04" db="EMBL/GenBank/DDBJ databases">
        <title>Novosphingobium sp. TW-4 isolated from soil.</title>
        <authorList>
            <person name="Dahal R.H."/>
            <person name="Chaudhary D.K."/>
        </authorList>
    </citation>
    <scope>NUCLEOTIDE SEQUENCE [LARGE SCALE GENOMIC DNA]</scope>
    <source>
        <strain evidence="7 8">TW-4</strain>
    </source>
</reference>
<dbReference type="PANTHER" id="PTHR10057">
    <property type="entry name" value="PERIPHERAL-TYPE BENZODIAZEPINE RECEPTOR"/>
    <property type="match status" value="1"/>
</dbReference>
<comment type="caution">
    <text evidence="7">The sequence shown here is derived from an EMBL/GenBank/DDBJ whole genome shotgun (WGS) entry which is preliminary data.</text>
</comment>
<protein>
    <submittedName>
        <fullName evidence="7">Tryptophan-rich sensory protein</fullName>
    </submittedName>
</protein>
<dbReference type="RefSeq" id="WP_169491392.1">
    <property type="nucleotide sequence ID" value="NZ_JABBGM010000001.1"/>
</dbReference>
<dbReference type="Pfam" id="PF03073">
    <property type="entry name" value="TspO_MBR"/>
    <property type="match status" value="1"/>
</dbReference>
<evidence type="ECO:0000256" key="3">
    <source>
        <dbReference type="ARBA" id="ARBA00022692"/>
    </source>
</evidence>
<evidence type="ECO:0000256" key="2">
    <source>
        <dbReference type="ARBA" id="ARBA00007524"/>
    </source>
</evidence>
<organism evidence="7 8">
    <name type="scientific">Novosphingobium olei</name>
    <dbReference type="NCBI Taxonomy" id="2728851"/>
    <lineage>
        <taxon>Bacteria</taxon>
        <taxon>Pseudomonadati</taxon>
        <taxon>Pseudomonadota</taxon>
        <taxon>Alphaproteobacteria</taxon>
        <taxon>Sphingomonadales</taxon>
        <taxon>Sphingomonadaceae</taxon>
        <taxon>Novosphingobium</taxon>
    </lineage>
</organism>
<keyword evidence="4 6" id="KW-1133">Transmembrane helix</keyword>
<keyword evidence="5 6" id="KW-0472">Membrane</keyword>
<dbReference type="PANTHER" id="PTHR10057:SF0">
    <property type="entry name" value="TRANSLOCATOR PROTEIN"/>
    <property type="match status" value="1"/>
</dbReference>
<accession>A0A7Y0BKF2</accession>
<evidence type="ECO:0000313" key="8">
    <source>
        <dbReference type="Proteomes" id="UP000583556"/>
    </source>
</evidence>
<dbReference type="Proteomes" id="UP000583556">
    <property type="component" value="Unassembled WGS sequence"/>
</dbReference>
<evidence type="ECO:0000313" key="7">
    <source>
        <dbReference type="EMBL" id="NML92111.1"/>
    </source>
</evidence>
<feature type="transmembrane region" description="Helical" evidence="6">
    <location>
        <begin position="59"/>
        <end position="82"/>
    </location>
</feature>
<evidence type="ECO:0000256" key="6">
    <source>
        <dbReference type="SAM" id="Phobius"/>
    </source>
</evidence>
<sequence>MRYLASPAQLRASLLRWSLFTVPLVLGLGMLSGIAAGSGPANAWFAVLNKPVLYPPPATFGIVWSVLYVLMGVALAMIISAWGARGRTVAIIFFAVQLLLNLSWSPVFFGLHQTTLALWIILAMVPLVLATLFIFFRIRPIAGLLLAPYLAWICFAAFLNWQFVVLNPDSEQIKNSGAAVRVEL</sequence>
<gene>
    <name evidence="7" type="ORF">HHL27_00255</name>
</gene>
<name>A0A7Y0BKF2_9SPHN</name>
<dbReference type="InterPro" id="IPR038330">
    <property type="entry name" value="TspO/MBR-related_sf"/>
</dbReference>
<feature type="transmembrane region" description="Helical" evidence="6">
    <location>
        <begin position="143"/>
        <end position="164"/>
    </location>
</feature>
<keyword evidence="3 6" id="KW-0812">Transmembrane</keyword>
<evidence type="ECO:0000256" key="1">
    <source>
        <dbReference type="ARBA" id="ARBA00004141"/>
    </source>
</evidence>
<dbReference type="GO" id="GO:0033013">
    <property type="term" value="P:tetrapyrrole metabolic process"/>
    <property type="evidence" value="ECO:0007669"/>
    <property type="project" value="UniProtKB-ARBA"/>
</dbReference>
<dbReference type="GO" id="GO:0016020">
    <property type="term" value="C:membrane"/>
    <property type="evidence" value="ECO:0007669"/>
    <property type="project" value="UniProtKB-SubCell"/>
</dbReference>
<dbReference type="FunFam" id="1.20.1260.100:FF:000001">
    <property type="entry name" value="translocator protein 2"/>
    <property type="match status" value="1"/>
</dbReference>